<dbReference type="Gene3D" id="2.130.10.10">
    <property type="entry name" value="YVTN repeat-like/Quinoprotein amine dehydrogenase"/>
    <property type="match status" value="1"/>
</dbReference>
<evidence type="ECO:0000256" key="7">
    <source>
        <dbReference type="SAM" id="MobiDB-lite"/>
    </source>
</evidence>
<dbReference type="Pfam" id="PF21289">
    <property type="entry name" value="EDC4_C"/>
    <property type="match status" value="1"/>
</dbReference>
<feature type="region of interest" description="Disordered" evidence="7">
    <location>
        <begin position="684"/>
        <end position="755"/>
    </location>
</feature>
<evidence type="ECO:0000256" key="2">
    <source>
        <dbReference type="ARBA" id="ARBA00009639"/>
    </source>
</evidence>
<feature type="repeat" description="WD" evidence="6">
    <location>
        <begin position="301"/>
        <end position="319"/>
    </location>
</feature>
<evidence type="ECO:0000256" key="3">
    <source>
        <dbReference type="ARBA" id="ARBA00022490"/>
    </source>
</evidence>
<evidence type="ECO:0000256" key="4">
    <source>
        <dbReference type="ARBA" id="ARBA00022574"/>
    </source>
</evidence>
<feature type="domain" description="Enhancer of mRNA-decapping protein 4 C-terminal" evidence="8">
    <location>
        <begin position="1026"/>
        <end position="1116"/>
    </location>
</feature>
<keyword evidence="4 6" id="KW-0853">WD repeat</keyword>
<comment type="subcellular location">
    <subcellularLocation>
        <location evidence="1">Cytoplasm</location>
        <location evidence="1">P-body</location>
    </subcellularLocation>
</comment>
<comment type="caution">
    <text evidence="9">The sequence shown here is derived from an EMBL/GenBank/DDBJ whole genome shotgun (WGS) entry which is preliminary data.</text>
</comment>
<keyword evidence="3" id="KW-0963">Cytoplasm</keyword>
<dbReference type="PANTHER" id="PTHR15598:SF5">
    <property type="entry name" value="ENHANCER OF MRNA-DECAPPING PROTEIN 4"/>
    <property type="match status" value="1"/>
</dbReference>
<evidence type="ECO:0000256" key="6">
    <source>
        <dbReference type="PROSITE-ProRule" id="PRU00221"/>
    </source>
</evidence>
<dbReference type="PROSITE" id="PS50082">
    <property type="entry name" value="WD_REPEATS_2"/>
    <property type="match status" value="1"/>
</dbReference>
<dbReference type="AlphaFoldDB" id="A0ABD3MAE3"/>
<dbReference type="InterPro" id="IPR036322">
    <property type="entry name" value="WD40_repeat_dom_sf"/>
</dbReference>
<feature type="compositionally biased region" description="Low complexity" evidence="7">
    <location>
        <begin position="693"/>
        <end position="723"/>
    </location>
</feature>
<organism evidence="9 10">
    <name type="scientific">Discostella pseudostelligera</name>
    <dbReference type="NCBI Taxonomy" id="259834"/>
    <lineage>
        <taxon>Eukaryota</taxon>
        <taxon>Sar</taxon>
        <taxon>Stramenopiles</taxon>
        <taxon>Ochrophyta</taxon>
        <taxon>Bacillariophyta</taxon>
        <taxon>Coscinodiscophyceae</taxon>
        <taxon>Thalassiosirophycidae</taxon>
        <taxon>Stephanodiscales</taxon>
        <taxon>Stephanodiscaceae</taxon>
        <taxon>Discostella</taxon>
    </lineage>
</organism>
<dbReference type="Gene3D" id="6.10.140.270">
    <property type="match status" value="1"/>
</dbReference>
<dbReference type="InterPro" id="IPR049404">
    <property type="entry name" value="EDC4_C"/>
</dbReference>
<evidence type="ECO:0000313" key="10">
    <source>
        <dbReference type="Proteomes" id="UP001530293"/>
    </source>
</evidence>
<dbReference type="PANTHER" id="PTHR15598">
    <property type="entry name" value="ENHANCER OF MRNA-DECAPPING PROTEIN 4"/>
    <property type="match status" value="1"/>
</dbReference>
<evidence type="ECO:0000256" key="1">
    <source>
        <dbReference type="ARBA" id="ARBA00004201"/>
    </source>
</evidence>
<feature type="compositionally biased region" description="Polar residues" evidence="7">
    <location>
        <begin position="725"/>
        <end position="735"/>
    </location>
</feature>
<keyword evidence="5" id="KW-0677">Repeat</keyword>
<reference evidence="9 10" key="1">
    <citation type="submission" date="2024-10" db="EMBL/GenBank/DDBJ databases">
        <title>Updated reference genomes for cyclostephanoid diatoms.</title>
        <authorList>
            <person name="Roberts W.R."/>
            <person name="Alverson A.J."/>
        </authorList>
    </citation>
    <scope>NUCLEOTIDE SEQUENCE [LARGE SCALE GENOMIC DNA]</scope>
    <source>
        <strain evidence="9 10">AJA232-27</strain>
    </source>
</reference>
<dbReference type="GO" id="GO:0000932">
    <property type="term" value="C:P-body"/>
    <property type="evidence" value="ECO:0007669"/>
    <property type="project" value="UniProtKB-SubCell"/>
</dbReference>
<dbReference type="EMBL" id="JALLBG020000161">
    <property type="protein sequence ID" value="KAL3761065.1"/>
    <property type="molecule type" value="Genomic_DNA"/>
</dbReference>
<feature type="region of interest" description="Disordered" evidence="7">
    <location>
        <begin position="609"/>
        <end position="636"/>
    </location>
</feature>
<evidence type="ECO:0000313" key="9">
    <source>
        <dbReference type="EMBL" id="KAL3761065.1"/>
    </source>
</evidence>
<protein>
    <recommendedName>
        <fullName evidence="8">Enhancer of mRNA-decapping protein 4 C-terminal domain-containing protein</fullName>
    </recommendedName>
</protein>
<dbReference type="InterPro" id="IPR001680">
    <property type="entry name" value="WD40_rpt"/>
</dbReference>
<evidence type="ECO:0000259" key="8">
    <source>
        <dbReference type="Pfam" id="PF21289"/>
    </source>
</evidence>
<gene>
    <name evidence="9" type="ORF">ACHAWU_005202</name>
</gene>
<dbReference type="InterPro" id="IPR045152">
    <property type="entry name" value="EDC4-like"/>
</dbReference>
<dbReference type="Gene3D" id="1.10.220.100">
    <property type="entry name" value="conserved c-terminal region of ge- 1"/>
    <property type="match status" value="1"/>
</dbReference>
<dbReference type="InterPro" id="IPR015943">
    <property type="entry name" value="WD40/YVTN_repeat-like_dom_sf"/>
</dbReference>
<comment type="similarity">
    <text evidence="2">Belongs to the WD repeat EDC4 family.</text>
</comment>
<sequence>MTTPLPPSTMGSGALYSYTTASTTANNNNRLLPLPSLRASPIAHFSSIPNDGIGNDKLKPTINSSGVGLPTAGRLLAVNSTYVAYAVKKGLVRVIHRQTNAKILLRGHDEHVNVVDASFFGEGSVAGSVGVECIRKELAVLHRIKKHLPGNKAAAVAAGGAQPPSIGISPEDPLMHQHILATVGGMGDSAGVITWVITVKPDGSLHAHQLGTFNMECHARIIWNPFCPQFAVLYRNFLDDGESSIIHDTNTGLRARAVANIYDPTRGPIAGMSALSVGFGRDGSDNSALLGANDIAWSTLDGKFVLTGHDDGGVRLWNVGAATIQSQQSGKPCIVDCHATLNVASASRRENDEVGDENARSARAVTRVLFLGRYEDSLSNATSITTRAVTPPFITGTDMNHTITLWSSFTWDNNQSVIGSPTRLRVFGLRNHVNDNSFPLSDMISLELCPAPYRPPLSLKDSSIKNTDEEATCPSSFLLMAERNTGLLHALHLETEWKASSDGSDVAAAVAVKGFDYVTTLNVVYPIYSFCVAPTVSASSSDGSHGPTASDGGRKNALKEDHDVDLCCIQSKAVQKLTLAAEMCAAPENSGTEMDLAPGVTLLNFDAEEEDGEVEAEEEEVEEEEEEFEEGDFEDDYDLGEEDLANAEFSTNHSDDEEDVDESGAVPTEEVLSDAAASSWLGAIVNPRPSTTPARASSAPPGLALPPGLGLPSGPSPMSLLSPMQILSESSSGLDVSNEKPVKSSAPSMPVAEAVSSSSSIKPVTILKKQKKQDAIKKADTKQPVAPMKILQRGEAPAQPISTAALPAADVTDTSGLKVDITEIEAAMQRSIAAQLKSHETDLLSSLKKFIASEVKSAISSSFKDAERATELAVQRGIASGLSNGLKKSLDGELGNRLEKHAKDNVAMVAKDALESMQPLIMSSLHQTMRDAMIPAYEAATRQMFQQTSISLEKGLADMSVDQTNIVASTTQALSNETKKISEVVAMLAAEVVKLRNEVNTVSVNQSEIPRQVEVPPQPLEVRDQIEALCRANRFEEAFTKAVSASDGEIVLFACKTTNSAAVFNGEVAISQPILLCLLQQLGAVLASATEADDIKTALNWLQEIAVTIDPSNALIERRK</sequence>
<keyword evidence="10" id="KW-1185">Reference proteome</keyword>
<dbReference type="Proteomes" id="UP001530293">
    <property type="component" value="Unassembled WGS sequence"/>
</dbReference>
<proteinExistence type="inferred from homology"/>
<evidence type="ECO:0000256" key="5">
    <source>
        <dbReference type="ARBA" id="ARBA00022737"/>
    </source>
</evidence>
<accession>A0ABD3MAE3</accession>
<name>A0ABD3MAE3_9STRA</name>
<dbReference type="SUPFAM" id="SSF50978">
    <property type="entry name" value="WD40 repeat-like"/>
    <property type="match status" value="1"/>
</dbReference>
<dbReference type="InterPro" id="IPR044938">
    <property type="entry name" value="EDC4_C_sf"/>
</dbReference>